<accession>A0A839IWU4</accession>
<evidence type="ECO:0000259" key="3">
    <source>
        <dbReference type="PROSITE" id="PS51186"/>
    </source>
</evidence>
<dbReference type="PANTHER" id="PTHR43877:SF2">
    <property type="entry name" value="AMINOALKYLPHOSPHONATE N-ACETYLTRANSFERASE-RELATED"/>
    <property type="match status" value="1"/>
</dbReference>
<dbReference type="Gene3D" id="3.40.630.30">
    <property type="match status" value="1"/>
</dbReference>
<feature type="domain" description="N-acetyltransferase" evidence="3">
    <location>
        <begin position="4"/>
        <end position="147"/>
    </location>
</feature>
<dbReference type="CDD" id="cd04301">
    <property type="entry name" value="NAT_SF"/>
    <property type="match status" value="1"/>
</dbReference>
<dbReference type="AlphaFoldDB" id="A0A839IWU4"/>
<gene>
    <name evidence="4" type="ORF">H4O21_18280</name>
</gene>
<organism evidence="4 5">
    <name type="scientific">Oceanospirillum sediminis</name>
    <dbReference type="NCBI Taxonomy" id="2760088"/>
    <lineage>
        <taxon>Bacteria</taxon>
        <taxon>Pseudomonadati</taxon>
        <taxon>Pseudomonadota</taxon>
        <taxon>Gammaproteobacteria</taxon>
        <taxon>Oceanospirillales</taxon>
        <taxon>Oceanospirillaceae</taxon>
        <taxon>Oceanospirillum</taxon>
    </lineage>
</organism>
<keyword evidence="5" id="KW-1185">Reference proteome</keyword>
<dbReference type="GO" id="GO:0016747">
    <property type="term" value="F:acyltransferase activity, transferring groups other than amino-acyl groups"/>
    <property type="evidence" value="ECO:0007669"/>
    <property type="project" value="InterPro"/>
</dbReference>
<dbReference type="PANTHER" id="PTHR43877">
    <property type="entry name" value="AMINOALKYLPHOSPHONATE N-ACETYLTRANSFERASE-RELATED-RELATED"/>
    <property type="match status" value="1"/>
</dbReference>
<proteinExistence type="predicted"/>
<dbReference type="RefSeq" id="WP_182810327.1">
    <property type="nucleotide sequence ID" value="NZ_JACJFM010000030.1"/>
</dbReference>
<dbReference type="InterPro" id="IPR000182">
    <property type="entry name" value="GNAT_dom"/>
</dbReference>
<dbReference type="Pfam" id="PF00583">
    <property type="entry name" value="Acetyltransf_1"/>
    <property type="match status" value="1"/>
</dbReference>
<name>A0A839IWU4_9GAMM</name>
<dbReference type="Proteomes" id="UP000565262">
    <property type="component" value="Unassembled WGS sequence"/>
</dbReference>
<keyword evidence="1 4" id="KW-0808">Transferase</keyword>
<comment type="caution">
    <text evidence="4">The sequence shown here is derived from an EMBL/GenBank/DDBJ whole genome shotgun (WGS) entry which is preliminary data.</text>
</comment>
<dbReference type="EMBL" id="JACJFM010000030">
    <property type="protein sequence ID" value="MBB1488556.1"/>
    <property type="molecule type" value="Genomic_DNA"/>
</dbReference>
<sequence length="147" mass="16451">MKIIKVSSANIILVAPLFDQYRVFYGQQSDPELAHSFIEQRVQSDESVIFLALDNDGQGIGFTQLYPCFSSVSAQRSWILNDLYVSSELRGQGVGKALLNKARDFAVSTGAKGIALETSRDNLNAQKLYESLGYKQETEYFSYFLSL</sequence>
<dbReference type="SUPFAM" id="SSF55729">
    <property type="entry name" value="Acyl-CoA N-acyltransferases (Nat)"/>
    <property type="match status" value="1"/>
</dbReference>
<dbReference type="InterPro" id="IPR016181">
    <property type="entry name" value="Acyl_CoA_acyltransferase"/>
</dbReference>
<keyword evidence="2" id="KW-0012">Acyltransferase</keyword>
<evidence type="ECO:0000256" key="2">
    <source>
        <dbReference type="ARBA" id="ARBA00023315"/>
    </source>
</evidence>
<evidence type="ECO:0000313" key="4">
    <source>
        <dbReference type="EMBL" id="MBB1488556.1"/>
    </source>
</evidence>
<dbReference type="PROSITE" id="PS51186">
    <property type="entry name" value="GNAT"/>
    <property type="match status" value="1"/>
</dbReference>
<protein>
    <submittedName>
        <fullName evidence="4">GNAT family N-acetyltransferase</fullName>
    </submittedName>
</protein>
<evidence type="ECO:0000256" key="1">
    <source>
        <dbReference type="ARBA" id="ARBA00022679"/>
    </source>
</evidence>
<evidence type="ECO:0000313" key="5">
    <source>
        <dbReference type="Proteomes" id="UP000565262"/>
    </source>
</evidence>
<reference evidence="4 5" key="1">
    <citation type="submission" date="2020-08" db="EMBL/GenBank/DDBJ databases">
        <title>Oceanospirillum sp. nov. isolated from marine sediment.</title>
        <authorList>
            <person name="Ji X."/>
        </authorList>
    </citation>
    <scope>NUCLEOTIDE SEQUENCE [LARGE SCALE GENOMIC DNA]</scope>
    <source>
        <strain evidence="4 5">D5</strain>
    </source>
</reference>
<dbReference type="InterPro" id="IPR050832">
    <property type="entry name" value="Bact_Acetyltransf"/>
</dbReference>